<evidence type="ECO:0000313" key="4">
    <source>
        <dbReference type="EMBL" id="KAK4313750.1"/>
    </source>
</evidence>
<protein>
    <recommendedName>
        <fullName evidence="3">Chromo domain-containing protein</fullName>
    </recommendedName>
</protein>
<feature type="domain" description="Chromo" evidence="3">
    <location>
        <begin position="15"/>
        <end position="82"/>
    </location>
</feature>
<evidence type="ECO:0000256" key="2">
    <source>
        <dbReference type="ARBA" id="ARBA00023242"/>
    </source>
</evidence>
<dbReference type="EMBL" id="JAWZYT010001272">
    <property type="protein sequence ID" value="KAK4313750.1"/>
    <property type="molecule type" value="Genomic_DNA"/>
</dbReference>
<dbReference type="SUPFAM" id="SSF48403">
    <property type="entry name" value="Ankyrin repeat"/>
    <property type="match status" value="1"/>
</dbReference>
<dbReference type="PROSITE" id="PS50013">
    <property type="entry name" value="CHROMO_2"/>
    <property type="match status" value="2"/>
</dbReference>
<evidence type="ECO:0000313" key="5">
    <source>
        <dbReference type="Proteomes" id="UP001292094"/>
    </source>
</evidence>
<accession>A0AAE1PUJ2</accession>
<name>A0AAE1PUJ2_9EUCA</name>
<dbReference type="InterPro" id="IPR023780">
    <property type="entry name" value="Chromo_domain"/>
</dbReference>
<sequence length="399" mass="46591">MATKKTTAKKKEDIYVIEKLLDVKWVKPPHEGQEEEELFRVRWKGYGPSHDTFEPETNFATSCYLLVQHFWEKYDDMRKKVAEEKNVPEASVKHVNILSLEIDRIIDNKFREVNSLGEYEMSYKIKWHGYPEGDKWTSWVPESDMTHAWDLVQNFKHHDRVTQPSSAVMALTAHNQARRVEDREFFDKVNKGQLTWEYGEDLYTRIKSRRAKIQEDEQEEHDARKVSTTSQALTQDNSLILFGLPTRTPRLVEEEFTRMEMERTILSPYELNKAVDENDYQQVFACLHSECVPDVDFSSLFLSTARRGCRDMALLLASRVPDLAVKDQWGQTALIMAARLGDLTFCQGLLNLGVPVIERNTEGQLASDIARHFGYTQVLELLHRYEEKPNMDTFTTHYK</sequence>
<evidence type="ECO:0000256" key="1">
    <source>
        <dbReference type="ARBA" id="ARBA00004123"/>
    </source>
</evidence>
<dbReference type="Pfam" id="PF00385">
    <property type="entry name" value="Chromo"/>
    <property type="match status" value="2"/>
</dbReference>
<dbReference type="AlphaFoldDB" id="A0AAE1PUJ2"/>
<reference evidence="4" key="1">
    <citation type="submission" date="2023-11" db="EMBL/GenBank/DDBJ databases">
        <title>Genome assemblies of two species of porcelain crab, Petrolisthes cinctipes and Petrolisthes manimaculis (Anomura: Porcellanidae).</title>
        <authorList>
            <person name="Angst P."/>
        </authorList>
    </citation>
    <scope>NUCLEOTIDE SEQUENCE</scope>
    <source>
        <strain evidence="4">PB745_02</strain>
        <tissue evidence="4">Gill</tissue>
    </source>
</reference>
<dbReference type="InterPro" id="IPR051219">
    <property type="entry name" value="Heterochromatin_chromo-domain"/>
</dbReference>
<dbReference type="InterPro" id="IPR036770">
    <property type="entry name" value="Ankyrin_rpt-contain_sf"/>
</dbReference>
<evidence type="ECO:0000259" key="3">
    <source>
        <dbReference type="PROSITE" id="PS50013"/>
    </source>
</evidence>
<dbReference type="PANTHER" id="PTHR22812">
    <property type="entry name" value="CHROMOBOX PROTEIN"/>
    <property type="match status" value="1"/>
</dbReference>
<dbReference type="CDD" id="cd00024">
    <property type="entry name" value="CD_CSD"/>
    <property type="match status" value="2"/>
</dbReference>
<dbReference type="GO" id="GO:0005694">
    <property type="term" value="C:chromosome"/>
    <property type="evidence" value="ECO:0007669"/>
    <property type="project" value="UniProtKB-ARBA"/>
</dbReference>
<keyword evidence="5" id="KW-1185">Reference proteome</keyword>
<dbReference type="SUPFAM" id="SSF54160">
    <property type="entry name" value="Chromo domain-like"/>
    <property type="match status" value="2"/>
</dbReference>
<dbReference type="GO" id="GO:0005634">
    <property type="term" value="C:nucleus"/>
    <property type="evidence" value="ECO:0007669"/>
    <property type="project" value="UniProtKB-SubCell"/>
</dbReference>
<dbReference type="SMART" id="SM00298">
    <property type="entry name" value="CHROMO"/>
    <property type="match status" value="2"/>
</dbReference>
<comment type="subcellular location">
    <subcellularLocation>
        <location evidence="1">Nucleus</location>
    </subcellularLocation>
</comment>
<comment type="caution">
    <text evidence="4">The sequence shown here is derived from an EMBL/GenBank/DDBJ whole genome shotgun (WGS) entry which is preliminary data.</text>
</comment>
<dbReference type="Gene3D" id="2.40.50.40">
    <property type="match status" value="2"/>
</dbReference>
<keyword evidence="2" id="KW-0539">Nucleus</keyword>
<proteinExistence type="predicted"/>
<feature type="domain" description="Chromo" evidence="3">
    <location>
        <begin position="100"/>
        <end position="167"/>
    </location>
</feature>
<gene>
    <name evidence="4" type="ORF">Pmani_014911</name>
</gene>
<dbReference type="Gene3D" id="1.25.40.20">
    <property type="entry name" value="Ankyrin repeat-containing domain"/>
    <property type="match status" value="1"/>
</dbReference>
<organism evidence="4 5">
    <name type="scientific">Petrolisthes manimaculis</name>
    <dbReference type="NCBI Taxonomy" id="1843537"/>
    <lineage>
        <taxon>Eukaryota</taxon>
        <taxon>Metazoa</taxon>
        <taxon>Ecdysozoa</taxon>
        <taxon>Arthropoda</taxon>
        <taxon>Crustacea</taxon>
        <taxon>Multicrustacea</taxon>
        <taxon>Malacostraca</taxon>
        <taxon>Eumalacostraca</taxon>
        <taxon>Eucarida</taxon>
        <taxon>Decapoda</taxon>
        <taxon>Pleocyemata</taxon>
        <taxon>Anomura</taxon>
        <taxon>Galatheoidea</taxon>
        <taxon>Porcellanidae</taxon>
        <taxon>Petrolisthes</taxon>
    </lineage>
</organism>
<dbReference type="InterPro" id="IPR000953">
    <property type="entry name" value="Chromo/chromo_shadow_dom"/>
</dbReference>
<dbReference type="InterPro" id="IPR016197">
    <property type="entry name" value="Chromo-like_dom_sf"/>
</dbReference>
<dbReference type="Proteomes" id="UP001292094">
    <property type="component" value="Unassembled WGS sequence"/>
</dbReference>